<evidence type="ECO:0000256" key="5">
    <source>
        <dbReference type="ARBA" id="ARBA00023002"/>
    </source>
</evidence>
<dbReference type="InterPro" id="IPR006181">
    <property type="entry name" value="D-amino_acid_oxidase_CS"/>
</dbReference>
<dbReference type="Gene3D" id="3.40.50.720">
    <property type="entry name" value="NAD(P)-binding Rossmann-like Domain"/>
    <property type="match status" value="1"/>
</dbReference>
<dbReference type="PANTHER" id="PTHR11530">
    <property type="entry name" value="D-AMINO ACID OXIDASE"/>
    <property type="match status" value="1"/>
</dbReference>
<dbReference type="PROSITE" id="PS00677">
    <property type="entry name" value="DAO"/>
    <property type="match status" value="1"/>
</dbReference>
<dbReference type="InterPro" id="IPR006076">
    <property type="entry name" value="FAD-dep_OxRdtase"/>
</dbReference>
<keyword evidence="3" id="KW-0285">Flavoprotein</keyword>
<evidence type="ECO:0000256" key="6">
    <source>
        <dbReference type="ARBA" id="ARBA00039101"/>
    </source>
</evidence>
<comment type="cofactor">
    <cofactor evidence="1">
        <name>FAD</name>
        <dbReference type="ChEBI" id="CHEBI:57692"/>
    </cofactor>
</comment>
<evidence type="ECO:0000256" key="1">
    <source>
        <dbReference type="ARBA" id="ARBA00001974"/>
    </source>
</evidence>
<evidence type="ECO:0000313" key="10">
    <source>
        <dbReference type="EMBL" id="MCM2374247.1"/>
    </source>
</evidence>
<dbReference type="Proteomes" id="UP001202961">
    <property type="component" value="Unassembled WGS sequence"/>
</dbReference>
<gene>
    <name evidence="10" type="ORF">NB063_26825</name>
</gene>
<evidence type="ECO:0000256" key="8">
    <source>
        <dbReference type="ARBA" id="ARBA00049547"/>
    </source>
</evidence>
<accession>A0ABT0UB61</accession>
<evidence type="ECO:0000256" key="4">
    <source>
        <dbReference type="ARBA" id="ARBA00022827"/>
    </source>
</evidence>
<keyword evidence="5" id="KW-0560">Oxidoreductase</keyword>
<feature type="domain" description="FAD dependent oxidoreductase" evidence="9">
    <location>
        <begin position="163"/>
        <end position="312"/>
    </location>
</feature>
<dbReference type="PIRSF" id="PIRSF000189">
    <property type="entry name" value="D-aa_oxidase"/>
    <property type="match status" value="1"/>
</dbReference>
<dbReference type="EMBL" id="JAMQBK010000082">
    <property type="protein sequence ID" value="MCM2374247.1"/>
    <property type="molecule type" value="Genomic_DNA"/>
</dbReference>
<dbReference type="PANTHER" id="PTHR11530:SF11">
    <property type="entry name" value="D-ASPARTATE OXIDASE"/>
    <property type="match status" value="1"/>
</dbReference>
<dbReference type="SUPFAM" id="SSF54373">
    <property type="entry name" value="FAD-linked reductases, C-terminal domain"/>
    <property type="match status" value="1"/>
</dbReference>
<comment type="similarity">
    <text evidence="2">Belongs to the DAMOX/DASOX family.</text>
</comment>
<evidence type="ECO:0000259" key="9">
    <source>
        <dbReference type="Pfam" id="PF01266"/>
    </source>
</evidence>
<evidence type="ECO:0000256" key="7">
    <source>
        <dbReference type="ARBA" id="ARBA00039751"/>
    </source>
</evidence>
<dbReference type="SUPFAM" id="SSF51971">
    <property type="entry name" value="Nucleotide-binding domain"/>
    <property type="match status" value="1"/>
</dbReference>
<keyword evidence="11" id="KW-1185">Reference proteome</keyword>
<evidence type="ECO:0000256" key="2">
    <source>
        <dbReference type="ARBA" id="ARBA00006730"/>
    </source>
</evidence>
<keyword evidence="4" id="KW-0274">FAD</keyword>
<comment type="catalytic activity">
    <reaction evidence="8">
        <text>a D-alpha-amino acid + O2 + H2O = a 2-oxocarboxylate + H2O2 + NH4(+)</text>
        <dbReference type="Rhea" id="RHEA:21816"/>
        <dbReference type="ChEBI" id="CHEBI:15377"/>
        <dbReference type="ChEBI" id="CHEBI:15379"/>
        <dbReference type="ChEBI" id="CHEBI:16240"/>
        <dbReference type="ChEBI" id="CHEBI:28938"/>
        <dbReference type="ChEBI" id="CHEBI:35179"/>
        <dbReference type="ChEBI" id="CHEBI:59871"/>
        <dbReference type="EC" id="1.4.3.3"/>
    </reaction>
    <physiologicalReaction direction="left-to-right" evidence="8">
        <dbReference type="Rhea" id="RHEA:21817"/>
    </physiologicalReaction>
</comment>
<protein>
    <recommendedName>
        <fullName evidence="7">D-amino-acid oxidase</fullName>
        <ecNumber evidence="6">1.4.3.3</ecNumber>
    </recommendedName>
</protein>
<dbReference type="Pfam" id="PF01266">
    <property type="entry name" value="DAO"/>
    <property type="match status" value="2"/>
</dbReference>
<dbReference type="EC" id="1.4.3.3" evidence="6"/>
<evidence type="ECO:0000256" key="3">
    <source>
        <dbReference type="ARBA" id="ARBA00022630"/>
    </source>
</evidence>
<proteinExistence type="inferred from homology"/>
<feature type="domain" description="FAD dependent oxidoreductase" evidence="9">
    <location>
        <begin position="5"/>
        <end position="93"/>
    </location>
</feature>
<dbReference type="Gene3D" id="3.30.9.10">
    <property type="entry name" value="D-Amino Acid Oxidase, subunit A, domain 2"/>
    <property type="match status" value="1"/>
</dbReference>
<comment type="caution">
    <text evidence="10">The sequence shown here is derived from an EMBL/GenBank/DDBJ whole genome shotgun (WGS) entry which is preliminary data.</text>
</comment>
<organism evidence="10 11">
    <name type="scientific">Aporhodopirellula aestuarii</name>
    <dbReference type="NCBI Taxonomy" id="2950107"/>
    <lineage>
        <taxon>Bacteria</taxon>
        <taxon>Pseudomonadati</taxon>
        <taxon>Planctomycetota</taxon>
        <taxon>Planctomycetia</taxon>
        <taxon>Pirellulales</taxon>
        <taxon>Pirellulaceae</taxon>
        <taxon>Aporhodopirellula</taxon>
    </lineage>
</organism>
<reference evidence="10 11" key="1">
    <citation type="journal article" date="2022" name="Syst. Appl. Microbiol.">
        <title>Rhodopirellula aestuarii sp. nov., a novel member of the genus Rhodopirellula isolated from brackish sediments collected in the Tagus River estuary, Portugal.</title>
        <authorList>
            <person name="Vitorino I.R."/>
            <person name="Klimek D."/>
            <person name="Calusinska M."/>
            <person name="Lobo-da-Cunha A."/>
            <person name="Vasconcelos V."/>
            <person name="Lage O.M."/>
        </authorList>
    </citation>
    <scope>NUCLEOTIDE SEQUENCE [LARGE SCALE GENOMIC DNA]</scope>
    <source>
        <strain evidence="10 11">ICT_H3.1</strain>
    </source>
</reference>
<evidence type="ECO:0000313" key="11">
    <source>
        <dbReference type="Proteomes" id="UP001202961"/>
    </source>
</evidence>
<name>A0ABT0UB61_9BACT</name>
<sequence length="323" mass="36105">MKTKRIAVVGQGVIGLASALRLIERGFSVEIFSKEELAATTSMSAGAYWWPHKAYPQNRIVQWAKSTHEEYVRLRADSDSGVHFEKHFRFCIDPDDSAYVLELVEHWEKIDGARYGVPCGEAYLVVLPVIDVPIFVTRLRERVTQHANIHIAEIGNPSELFPDFDLVVNCTGVWAREFVNDPEVFPIRGQVVRVSRPEGLRESTRIYQNDDALTLVLPRSSDVILGGTSENGNWDRNPSEADTADIIRRCSELVPKISDCEVLGTTVGLRPGRREVRLELEMLAEHRPVIHNYGHGGGGYTVAWGCADEVAEIASDYFAALSD</sequence>
<dbReference type="InterPro" id="IPR023209">
    <property type="entry name" value="DAO"/>
</dbReference>